<dbReference type="InterPro" id="IPR022029">
    <property type="entry name" value="YoaR-like_PG-bd"/>
</dbReference>
<keyword evidence="1" id="KW-1133">Transmembrane helix</keyword>
<dbReference type="EMBL" id="LBVL01000005">
    <property type="protein sequence ID" value="KKQ85577.1"/>
    <property type="molecule type" value="Genomic_DNA"/>
</dbReference>
<dbReference type="AlphaFoldDB" id="A0A0G0L3I7"/>
<dbReference type="PATRIC" id="fig|1618570.3.peg.540"/>
<gene>
    <name evidence="3" type="ORF">UT08_C0005G0028</name>
</gene>
<feature type="domain" description="YoaR-like putative peptidoglycan binding" evidence="2">
    <location>
        <begin position="89"/>
        <end position="199"/>
    </location>
</feature>
<dbReference type="Pfam" id="PF04294">
    <property type="entry name" value="VanW"/>
    <property type="match status" value="1"/>
</dbReference>
<proteinExistence type="predicted"/>
<keyword evidence="1" id="KW-0812">Transmembrane</keyword>
<reference evidence="3 4" key="1">
    <citation type="journal article" date="2015" name="Nature">
        <title>rRNA introns, odd ribosomes, and small enigmatic genomes across a large radiation of phyla.</title>
        <authorList>
            <person name="Brown C.T."/>
            <person name="Hug L.A."/>
            <person name="Thomas B.C."/>
            <person name="Sharon I."/>
            <person name="Castelle C.J."/>
            <person name="Singh A."/>
            <person name="Wilkins M.J."/>
            <person name="Williams K.H."/>
            <person name="Banfield J.F."/>
        </authorList>
    </citation>
    <scope>NUCLEOTIDE SEQUENCE [LARGE SCALE GENOMIC DNA]</scope>
</reference>
<dbReference type="Pfam" id="PF12229">
    <property type="entry name" value="PG_binding_4"/>
    <property type="match status" value="2"/>
</dbReference>
<evidence type="ECO:0000313" key="4">
    <source>
        <dbReference type="Proteomes" id="UP000034081"/>
    </source>
</evidence>
<evidence type="ECO:0000256" key="1">
    <source>
        <dbReference type="SAM" id="Phobius"/>
    </source>
</evidence>
<dbReference type="PANTHER" id="PTHR35788:SF1">
    <property type="entry name" value="EXPORTED PROTEIN"/>
    <property type="match status" value="1"/>
</dbReference>
<protein>
    <submittedName>
        <fullName evidence="3">VanW family protein</fullName>
    </submittedName>
</protein>
<comment type="caution">
    <text evidence="3">The sequence shown here is derived from an EMBL/GenBank/DDBJ whole genome shotgun (WGS) entry which is preliminary data.</text>
</comment>
<evidence type="ECO:0000313" key="3">
    <source>
        <dbReference type="EMBL" id="KKQ85577.1"/>
    </source>
</evidence>
<feature type="transmembrane region" description="Helical" evidence="1">
    <location>
        <begin position="21"/>
        <end position="41"/>
    </location>
</feature>
<name>A0A0G0L3I7_9BACT</name>
<dbReference type="STRING" id="1618570.UT08_C0005G0028"/>
<dbReference type="InterPro" id="IPR052913">
    <property type="entry name" value="Glycopeptide_resist_protein"/>
</dbReference>
<accession>A0A0G0L3I7</accession>
<organism evidence="3 4">
    <name type="scientific">Candidatus Woesebacteria bacterium GW2011_GWB1_38_8</name>
    <dbReference type="NCBI Taxonomy" id="1618570"/>
    <lineage>
        <taxon>Bacteria</taxon>
        <taxon>Candidatus Woeseibacteriota</taxon>
    </lineage>
</organism>
<dbReference type="Proteomes" id="UP000034081">
    <property type="component" value="Unassembled WGS sequence"/>
</dbReference>
<keyword evidence="1" id="KW-0472">Membrane</keyword>
<feature type="domain" description="YoaR-like putative peptidoglycan binding" evidence="2">
    <location>
        <begin position="254"/>
        <end position="320"/>
    </location>
</feature>
<evidence type="ECO:0000259" key="2">
    <source>
        <dbReference type="Pfam" id="PF12229"/>
    </source>
</evidence>
<dbReference type="InterPro" id="IPR007391">
    <property type="entry name" value="Vancomycin_resist_VanW"/>
</dbReference>
<dbReference type="PANTHER" id="PTHR35788">
    <property type="entry name" value="EXPORTED PROTEIN-RELATED"/>
    <property type="match status" value="1"/>
</dbReference>
<sequence length="593" mass="66510">MKEVINNFKKFYQAKINWKMISIFVVIASVFLSITFFNLYFQRRIFPGIYISSIYVGGLNKQEAINLLSNSTTTPSAITLTMKDKVFDLSLSEVGFYYDFDKTVNHAFYTYRDKQGFNNYPDRFLSFINNRNLDLITTFDETKLNEYIQVVSQQVAVEPIDPSVTFEKELVVIDKGTAGETIDVEPFKKTLYKNLSQKNFLPIEIPIKSINTTLSDEEADNLRKRAEIFVSKNIVLKFENDVIIDNKESTIFSFLDPNNLFDESQILNFIKKDVSQKLNRESQNAVFQFESGKVVEFIPAKDGVTVNEQALIDKIVEGLKILEKSDERAVFIDIPVNTASPSITTAEVNNLGIKELLGKGTSKFAGSIPGRIHNISLASSKFVGILVPPDTIFSFNDTLGDVSVFTGYKQAYIIKDGKTVLGDGGGVCQVSTTLFRALLNAGLPIVERRAHSYRVGYYEQGSPVGLDATVFAPTTDLKFKNDTPAHILIQTQFDAKNSTLVFEIYGTSDGRVATTTKPIITSSVAPPEDLYIDDPTLPTGTVKQIDYKAWGARVVFDHKVERNGEIIYQNTFVSNYRPWQAKFLRGTGPVVLN</sequence>